<reference evidence="2" key="1">
    <citation type="journal article" date="2020" name="Stud. Mycol.">
        <title>101 Dothideomycetes genomes: a test case for predicting lifestyles and emergence of pathogens.</title>
        <authorList>
            <person name="Haridas S."/>
            <person name="Albert R."/>
            <person name="Binder M."/>
            <person name="Bloem J."/>
            <person name="Labutti K."/>
            <person name="Salamov A."/>
            <person name="Andreopoulos B."/>
            <person name="Baker S."/>
            <person name="Barry K."/>
            <person name="Bills G."/>
            <person name="Bluhm B."/>
            <person name="Cannon C."/>
            <person name="Castanera R."/>
            <person name="Culley D."/>
            <person name="Daum C."/>
            <person name="Ezra D."/>
            <person name="Gonzalez J."/>
            <person name="Henrissat B."/>
            <person name="Kuo A."/>
            <person name="Liang C."/>
            <person name="Lipzen A."/>
            <person name="Lutzoni F."/>
            <person name="Magnuson J."/>
            <person name="Mondo S."/>
            <person name="Nolan M."/>
            <person name="Ohm R."/>
            <person name="Pangilinan J."/>
            <person name="Park H.-J."/>
            <person name="Ramirez L."/>
            <person name="Alfaro M."/>
            <person name="Sun H."/>
            <person name="Tritt A."/>
            <person name="Yoshinaga Y."/>
            <person name="Zwiers L.-H."/>
            <person name="Turgeon B."/>
            <person name="Goodwin S."/>
            <person name="Spatafora J."/>
            <person name="Crous P."/>
            <person name="Grigoriev I."/>
        </authorList>
    </citation>
    <scope>NUCLEOTIDE SEQUENCE</scope>
    <source>
        <strain evidence="2">CBS 262.69</strain>
    </source>
</reference>
<organism evidence="2 3">
    <name type="scientific">Trichodelitschia bisporula</name>
    <dbReference type="NCBI Taxonomy" id="703511"/>
    <lineage>
        <taxon>Eukaryota</taxon>
        <taxon>Fungi</taxon>
        <taxon>Dikarya</taxon>
        <taxon>Ascomycota</taxon>
        <taxon>Pezizomycotina</taxon>
        <taxon>Dothideomycetes</taxon>
        <taxon>Dothideomycetes incertae sedis</taxon>
        <taxon>Phaeotrichales</taxon>
        <taxon>Phaeotrichaceae</taxon>
        <taxon>Trichodelitschia</taxon>
    </lineage>
</organism>
<proteinExistence type="predicted"/>
<feature type="compositionally biased region" description="Low complexity" evidence="1">
    <location>
        <begin position="40"/>
        <end position="53"/>
    </location>
</feature>
<feature type="compositionally biased region" description="Polar residues" evidence="1">
    <location>
        <begin position="207"/>
        <end position="219"/>
    </location>
</feature>
<accession>A0A6G1I767</accession>
<feature type="region of interest" description="Disordered" evidence="1">
    <location>
        <begin position="412"/>
        <end position="439"/>
    </location>
</feature>
<evidence type="ECO:0000256" key="1">
    <source>
        <dbReference type="SAM" id="MobiDB-lite"/>
    </source>
</evidence>
<name>A0A6G1I767_9PEZI</name>
<feature type="compositionally biased region" description="Low complexity" evidence="1">
    <location>
        <begin position="463"/>
        <end position="485"/>
    </location>
</feature>
<evidence type="ECO:0000313" key="3">
    <source>
        <dbReference type="Proteomes" id="UP000799640"/>
    </source>
</evidence>
<feature type="region of interest" description="Disordered" evidence="1">
    <location>
        <begin position="533"/>
        <end position="561"/>
    </location>
</feature>
<sequence>MARKKRAKGGKKKSGVSDANESAPDHSSNSQNGGRDTGASHDASSSNNNHHNAGITNPTVPTLSWELVKAYCIAAFPPEHGDSEGMARGIYTGVHMYLACYPDAAGHVEELESEMRSIVNSGWKMGSAGNAKTKSLAQVLFAKLMGIMGIQVKDATTGENLVEDGRIADPKDLAALWQAVANEAASGVDTGHEVRAATPENPLSPAENASNDDQASPTTDDQHRADIIAQHRADIIAQNRAPIILQHRLATNLGANAPTSHQRHVVDGEVVHVPIKDRRIRLDFLNDCELPRHWDRPGSGTIYGQHTTYYVVDPGTGLPVLPNSRMPVDRVARRASIQEESGFGGVERPIADGEERADVEVHGEELARPGVEFSDVEESTASLGATLDNTLDNILARAAEFAAIVTQLHTARSSESDGEESASVAHHSAPGGGVTDETTENVIPFDDTWAPIIESVETQGRPSSSSERAVEESASAAHPSAPGVGVADEETTENAMTFDDEWAYIVESVETQDPPVGSFERVEAPSVSVAYTPMPGGWVSDGDTTESEDWEAMGPTRTGTW</sequence>
<feature type="region of interest" description="Disordered" evidence="1">
    <location>
        <begin position="457"/>
        <end position="489"/>
    </location>
</feature>
<feature type="region of interest" description="Disordered" evidence="1">
    <location>
        <begin position="187"/>
        <end position="221"/>
    </location>
</feature>
<evidence type="ECO:0000313" key="2">
    <source>
        <dbReference type="EMBL" id="KAF2404031.1"/>
    </source>
</evidence>
<protein>
    <submittedName>
        <fullName evidence="2">Uncharacterized protein</fullName>
    </submittedName>
</protein>
<feature type="compositionally biased region" description="Basic residues" evidence="1">
    <location>
        <begin position="1"/>
        <end position="14"/>
    </location>
</feature>
<dbReference type="AlphaFoldDB" id="A0A6G1I767"/>
<feature type="region of interest" description="Disordered" evidence="1">
    <location>
        <begin position="1"/>
        <end position="57"/>
    </location>
</feature>
<feature type="compositionally biased region" description="Polar residues" evidence="1">
    <location>
        <begin position="17"/>
        <end position="34"/>
    </location>
</feature>
<gene>
    <name evidence="2" type="ORF">EJ06DRAFT_554229</name>
</gene>
<keyword evidence="3" id="KW-1185">Reference proteome</keyword>
<dbReference type="Proteomes" id="UP000799640">
    <property type="component" value="Unassembled WGS sequence"/>
</dbReference>
<dbReference type="EMBL" id="ML996689">
    <property type="protein sequence ID" value="KAF2404031.1"/>
    <property type="molecule type" value="Genomic_DNA"/>
</dbReference>